<dbReference type="RefSeq" id="WP_002699943.1">
    <property type="nucleotide sequence ID" value="NZ_AAWS01000025.1"/>
</dbReference>
<reference evidence="2 3" key="1">
    <citation type="submission" date="2007-01" db="EMBL/GenBank/DDBJ databases">
        <authorList>
            <person name="Haygood M."/>
            <person name="Podell S."/>
            <person name="Anderson C."/>
            <person name="Hopkinson B."/>
            <person name="Roe K."/>
            <person name="Barbeau K."/>
            <person name="Gaasterland T."/>
            <person name="Ferriera S."/>
            <person name="Johnson J."/>
            <person name="Kravitz S."/>
            <person name="Beeson K."/>
            <person name="Sutton G."/>
            <person name="Rogers Y.-H."/>
            <person name="Friedman R."/>
            <person name="Frazier M."/>
            <person name="Venter J.C."/>
        </authorList>
    </citation>
    <scope>NUCLEOTIDE SEQUENCE [LARGE SCALE GENOMIC DNA]</scope>
    <source>
        <strain evidence="2 3">ATCC 23134</strain>
    </source>
</reference>
<evidence type="ECO:0000313" key="2">
    <source>
        <dbReference type="EMBL" id="EAY27256.1"/>
    </source>
</evidence>
<comment type="caution">
    <text evidence="2">The sequence shown here is derived from an EMBL/GenBank/DDBJ whole genome shotgun (WGS) entry which is preliminary data.</text>
</comment>
<dbReference type="Proteomes" id="UP000004095">
    <property type="component" value="Unassembled WGS sequence"/>
</dbReference>
<accession>A1ZQV1</accession>
<dbReference type="EMBL" id="AAWS01000025">
    <property type="protein sequence ID" value="EAY27256.1"/>
    <property type="molecule type" value="Genomic_DNA"/>
</dbReference>
<proteinExistence type="predicted"/>
<keyword evidence="1" id="KW-0732">Signal</keyword>
<keyword evidence="3" id="KW-1185">Reference proteome</keyword>
<organism evidence="2 3">
    <name type="scientific">Microscilla marina ATCC 23134</name>
    <dbReference type="NCBI Taxonomy" id="313606"/>
    <lineage>
        <taxon>Bacteria</taxon>
        <taxon>Pseudomonadati</taxon>
        <taxon>Bacteroidota</taxon>
        <taxon>Cytophagia</taxon>
        <taxon>Cytophagales</taxon>
        <taxon>Microscillaceae</taxon>
        <taxon>Microscilla</taxon>
    </lineage>
</organism>
<name>A1ZQV1_MICM2</name>
<evidence type="ECO:0000313" key="3">
    <source>
        <dbReference type="Proteomes" id="UP000004095"/>
    </source>
</evidence>
<feature type="chain" id="PRO_5002641587" evidence="1">
    <location>
        <begin position="21"/>
        <end position="297"/>
    </location>
</feature>
<dbReference type="AlphaFoldDB" id="A1ZQV1"/>
<evidence type="ECO:0000256" key="1">
    <source>
        <dbReference type="SAM" id="SignalP"/>
    </source>
</evidence>
<sequence>MKKISLLIVGLWLSFAQLQAQHIPRFSFDRNYSLGDIVCHSPYSFVLSSQFEGIRYDTYIEGLHQTVFYAKQKVIKPGEPPFTRELTALEMSRLPHLNLLYYSPDKNIEEQTILVKSWRVSPKGFRTNSGKNLPKATPIDFEIKHLVKIPYSRLDYRRLARLQQRWQHTRHQWKNSYTYVLRKDSVSKRTGKAIGVKKVVKVKNGKIVNVQAFRVEQNWLGKTHKKEYKSEPLHLSDADRRATQSLDEFYEQALTVLQQSYHASLDQSPQAMSFTLHQFRPRNKGVTVYTLESVLPN</sequence>
<protein>
    <submittedName>
        <fullName evidence="2">Uncharacterized protein</fullName>
    </submittedName>
</protein>
<feature type="signal peptide" evidence="1">
    <location>
        <begin position="1"/>
        <end position="20"/>
    </location>
</feature>
<gene>
    <name evidence="2" type="ORF">M23134_06566</name>
</gene>